<protein>
    <submittedName>
        <fullName evidence="2">Uncharacterized protein</fullName>
    </submittedName>
</protein>
<evidence type="ECO:0000313" key="3">
    <source>
        <dbReference type="Proteomes" id="UP000190648"/>
    </source>
</evidence>
<feature type="compositionally biased region" description="Basic and acidic residues" evidence="1">
    <location>
        <begin position="15"/>
        <end position="26"/>
    </location>
</feature>
<comment type="caution">
    <text evidence="2">The sequence shown here is derived from an EMBL/GenBank/DDBJ whole genome shotgun (WGS) entry which is preliminary data.</text>
</comment>
<dbReference type="EMBL" id="LSYS01001584">
    <property type="protein sequence ID" value="OPJ88135.1"/>
    <property type="molecule type" value="Genomic_DNA"/>
</dbReference>
<sequence length="100" mass="11562">MAPHPHFPWGNRHRSCTENREGERRASRGSRQPHSHGTPDKIEPFKASPNHMRNPRGSDGGFNQQPEAQWEHRSQPRIVLQRRLYSIYLPPCQTHLPGPS</sequence>
<evidence type="ECO:0000313" key="2">
    <source>
        <dbReference type="EMBL" id="OPJ88135.1"/>
    </source>
</evidence>
<proteinExistence type="predicted"/>
<organism evidence="2 3">
    <name type="scientific">Patagioenas fasciata monilis</name>
    <dbReference type="NCBI Taxonomy" id="372326"/>
    <lineage>
        <taxon>Eukaryota</taxon>
        <taxon>Metazoa</taxon>
        <taxon>Chordata</taxon>
        <taxon>Craniata</taxon>
        <taxon>Vertebrata</taxon>
        <taxon>Euteleostomi</taxon>
        <taxon>Archelosauria</taxon>
        <taxon>Archosauria</taxon>
        <taxon>Dinosauria</taxon>
        <taxon>Saurischia</taxon>
        <taxon>Theropoda</taxon>
        <taxon>Coelurosauria</taxon>
        <taxon>Aves</taxon>
        <taxon>Neognathae</taxon>
        <taxon>Neoaves</taxon>
        <taxon>Columbimorphae</taxon>
        <taxon>Columbiformes</taxon>
        <taxon>Columbidae</taxon>
        <taxon>Patagioenas</taxon>
    </lineage>
</organism>
<evidence type="ECO:0000256" key="1">
    <source>
        <dbReference type="SAM" id="MobiDB-lite"/>
    </source>
</evidence>
<feature type="region of interest" description="Disordered" evidence="1">
    <location>
        <begin position="1"/>
        <end position="75"/>
    </location>
</feature>
<reference evidence="2 3" key="1">
    <citation type="submission" date="2016-02" db="EMBL/GenBank/DDBJ databases">
        <title>Band-tailed pigeon sequencing and assembly.</title>
        <authorList>
            <person name="Soares A.E."/>
            <person name="Novak B.J."/>
            <person name="Rice E.S."/>
            <person name="O'Connell B."/>
            <person name="Chang D."/>
            <person name="Weber S."/>
            <person name="Shapiro B."/>
        </authorList>
    </citation>
    <scope>NUCLEOTIDE SEQUENCE [LARGE SCALE GENOMIC DNA]</scope>
    <source>
        <strain evidence="2">BTP2013</strain>
        <tissue evidence="2">Blood</tissue>
    </source>
</reference>
<dbReference type="AlphaFoldDB" id="A0A1V4KUX1"/>
<accession>A0A1V4KUX1</accession>
<keyword evidence="3" id="KW-1185">Reference proteome</keyword>
<dbReference type="Proteomes" id="UP000190648">
    <property type="component" value="Unassembled WGS sequence"/>
</dbReference>
<gene>
    <name evidence="2" type="ORF">AV530_008152</name>
</gene>
<name>A0A1V4KUX1_PATFA</name>